<dbReference type="Proteomes" id="UP001205105">
    <property type="component" value="Unassembled WGS sequence"/>
</dbReference>
<name>A0AAD5GXY0_9CHLO</name>
<feature type="transmembrane region" description="Helical" evidence="2">
    <location>
        <begin position="239"/>
        <end position="255"/>
    </location>
</feature>
<feature type="transmembrane region" description="Helical" evidence="2">
    <location>
        <begin position="136"/>
        <end position="156"/>
    </location>
</feature>
<protein>
    <submittedName>
        <fullName evidence="3">Uncharacterized protein</fullName>
    </submittedName>
</protein>
<keyword evidence="4" id="KW-1185">Reference proteome</keyword>
<evidence type="ECO:0000313" key="3">
    <source>
        <dbReference type="EMBL" id="KAI7836796.1"/>
    </source>
</evidence>
<dbReference type="AlphaFoldDB" id="A0AAD5GXY0"/>
<feature type="region of interest" description="Disordered" evidence="1">
    <location>
        <begin position="269"/>
        <end position="307"/>
    </location>
</feature>
<evidence type="ECO:0000256" key="2">
    <source>
        <dbReference type="SAM" id="Phobius"/>
    </source>
</evidence>
<keyword evidence="2" id="KW-0472">Membrane</keyword>
<feature type="region of interest" description="Disordered" evidence="1">
    <location>
        <begin position="345"/>
        <end position="391"/>
    </location>
</feature>
<gene>
    <name evidence="3" type="ORF">COHA_009341</name>
</gene>
<accession>A0AAD5GXY0</accession>
<proteinExistence type="predicted"/>
<feature type="transmembrane region" description="Helical" evidence="2">
    <location>
        <begin position="197"/>
        <end position="219"/>
    </location>
</feature>
<organism evidence="3 4">
    <name type="scientific">Chlorella ohadii</name>
    <dbReference type="NCBI Taxonomy" id="2649997"/>
    <lineage>
        <taxon>Eukaryota</taxon>
        <taxon>Viridiplantae</taxon>
        <taxon>Chlorophyta</taxon>
        <taxon>core chlorophytes</taxon>
        <taxon>Trebouxiophyceae</taxon>
        <taxon>Chlorellales</taxon>
        <taxon>Chlorellaceae</taxon>
        <taxon>Chlorella clade</taxon>
        <taxon>Chlorella</taxon>
    </lineage>
</organism>
<comment type="caution">
    <text evidence="3">The sequence shown here is derived from an EMBL/GenBank/DDBJ whole genome shotgun (WGS) entry which is preliminary data.</text>
</comment>
<feature type="transmembrane region" description="Helical" evidence="2">
    <location>
        <begin position="163"/>
        <end position="185"/>
    </location>
</feature>
<dbReference type="EMBL" id="JADXDR010000175">
    <property type="protein sequence ID" value="KAI7836796.1"/>
    <property type="molecule type" value="Genomic_DNA"/>
</dbReference>
<keyword evidence="2" id="KW-0812">Transmembrane</keyword>
<feature type="transmembrane region" description="Helical" evidence="2">
    <location>
        <begin position="12"/>
        <end position="34"/>
    </location>
</feature>
<keyword evidence="2" id="KW-1133">Transmembrane helix</keyword>
<evidence type="ECO:0000256" key="1">
    <source>
        <dbReference type="SAM" id="MobiDB-lite"/>
    </source>
</evidence>
<reference evidence="3" key="1">
    <citation type="submission" date="2020-11" db="EMBL/GenBank/DDBJ databases">
        <title>Chlorella ohadii genome sequencing and assembly.</title>
        <authorList>
            <person name="Murik O."/>
            <person name="Treves H."/>
            <person name="Kedem I."/>
            <person name="Shotland Y."/>
            <person name="Kaplan A."/>
        </authorList>
    </citation>
    <scope>NUCLEOTIDE SEQUENCE</scope>
    <source>
        <strain evidence="3">1</strain>
    </source>
</reference>
<evidence type="ECO:0000313" key="4">
    <source>
        <dbReference type="Proteomes" id="UP001205105"/>
    </source>
</evidence>
<sequence length="430" mass="43880">MGAAGAIAHRGLALACLGLLFVGWAIFLGGVASLQQACPNALGTGTVAALPGATAPGATAPAGGAGLPASLVGLLSPGQLQQLAAQGGQGIQQEIARLSGRRLTQDTSLGGLLASVAGQPGYLAPVACNKLFSYPWWIWAFLTFMFVLLAVGATTFNGRLRGMLVALSAALLVLLMNTANTFLYVNYIDGLPGTIAARGRVLAAGAIMSSIALFLLIMVRSFPGVSQLSRINVGGRSPVISSITLFLLIMVLGWHNEDAPVEVEYDTEATGKKKGRKAAGGGGVLGKLGLKKGREEGAEEEPPGAGTAGSPRYIQVCIMVVIVLDFQTFDNLVNRKLIATVLVRQQQRRSRQGHGTAGSPRYIQVPHPTPRPAPTGVPATGGAGLAPGTIIPGPISSHGPGIVCGGSATTVTTTTVAPAVPVSTQAVYVS</sequence>